<dbReference type="AlphaFoldDB" id="A0A2M8F2W8"/>
<evidence type="ECO:0000313" key="8">
    <source>
        <dbReference type="Proteomes" id="UP000229777"/>
    </source>
</evidence>
<dbReference type="GO" id="GO:0015934">
    <property type="term" value="C:large ribosomal subunit"/>
    <property type="evidence" value="ECO:0007669"/>
    <property type="project" value="InterPro"/>
</dbReference>
<protein>
    <recommendedName>
        <fullName evidence="4 5">Large ribosomal subunit protein bL32</fullName>
    </recommendedName>
</protein>
<sequence length="49" mass="5541">MAPLPKRKHSTRRSGKRKAAKMKSLPNLVKCSSCSKTKLPHRICKYCGK</sequence>
<dbReference type="InterPro" id="IPR002677">
    <property type="entry name" value="Ribosomal_bL32"/>
</dbReference>
<dbReference type="Pfam" id="PF01783">
    <property type="entry name" value="Ribosomal_L32p"/>
    <property type="match status" value="1"/>
</dbReference>
<reference evidence="8" key="1">
    <citation type="submission" date="2017-09" db="EMBL/GenBank/DDBJ databases">
        <title>Depth-based differentiation of microbial function through sediment-hosted aquifers and enrichment of novel symbionts in the deep terrestrial subsurface.</title>
        <authorList>
            <person name="Probst A.J."/>
            <person name="Ladd B."/>
            <person name="Jarett J.K."/>
            <person name="Geller-Mcgrath D.E."/>
            <person name="Sieber C.M.K."/>
            <person name="Emerson J.B."/>
            <person name="Anantharaman K."/>
            <person name="Thomas B.C."/>
            <person name="Malmstrom R."/>
            <person name="Stieglmeier M."/>
            <person name="Klingl A."/>
            <person name="Woyke T."/>
            <person name="Ryan C.M."/>
            <person name="Banfield J.F."/>
        </authorList>
    </citation>
    <scope>NUCLEOTIDE SEQUENCE [LARGE SCALE GENOMIC DNA]</scope>
</reference>
<evidence type="ECO:0000256" key="3">
    <source>
        <dbReference type="ARBA" id="ARBA00023274"/>
    </source>
</evidence>
<dbReference type="HAMAP" id="MF_00340">
    <property type="entry name" value="Ribosomal_bL32"/>
    <property type="match status" value="1"/>
</dbReference>
<evidence type="ECO:0000256" key="2">
    <source>
        <dbReference type="ARBA" id="ARBA00022980"/>
    </source>
</evidence>
<dbReference type="GO" id="GO:0006412">
    <property type="term" value="P:translation"/>
    <property type="evidence" value="ECO:0007669"/>
    <property type="project" value="UniProtKB-UniRule"/>
</dbReference>
<gene>
    <name evidence="5 7" type="primary">rpmF</name>
    <name evidence="7" type="ORF">CO049_00140</name>
</gene>
<dbReference type="SUPFAM" id="SSF57829">
    <property type="entry name" value="Zn-binding ribosomal proteins"/>
    <property type="match status" value="1"/>
</dbReference>
<comment type="caution">
    <text evidence="7">The sequence shown here is derived from an EMBL/GenBank/DDBJ whole genome shotgun (WGS) entry which is preliminary data.</text>
</comment>
<evidence type="ECO:0000256" key="4">
    <source>
        <dbReference type="ARBA" id="ARBA00035178"/>
    </source>
</evidence>
<evidence type="ECO:0000256" key="1">
    <source>
        <dbReference type="ARBA" id="ARBA00008560"/>
    </source>
</evidence>
<dbReference type="Proteomes" id="UP000229777">
    <property type="component" value="Unassembled WGS sequence"/>
</dbReference>
<dbReference type="InterPro" id="IPR011332">
    <property type="entry name" value="Ribosomal_zn-bd"/>
</dbReference>
<keyword evidence="3 5" id="KW-0687">Ribonucleoprotein</keyword>
<name>A0A2M8F2W8_9BACT</name>
<feature type="compositionally biased region" description="Basic residues" evidence="6">
    <location>
        <begin position="1"/>
        <end position="21"/>
    </location>
</feature>
<proteinExistence type="inferred from homology"/>
<evidence type="ECO:0000256" key="6">
    <source>
        <dbReference type="SAM" id="MobiDB-lite"/>
    </source>
</evidence>
<keyword evidence="2 5" id="KW-0689">Ribosomal protein</keyword>
<feature type="region of interest" description="Disordered" evidence="6">
    <location>
        <begin position="1"/>
        <end position="23"/>
    </location>
</feature>
<evidence type="ECO:0000256" key="5">
    <source>
        <dbReference type="HAMAP-Rule" id="MF_00340"/>
    </source>
</evidence>
<dbReference type="NCBIfam" id="TIGR01031">
    <property type="entry name" value="rpmF_bact"/>
    <property type="match status" value="1"/>
</dbReference>
<organism evidence="7 8">
    <name type="scientific">Candidatus Roizmanbacteria bacterium CG_4_9_14_0_2_um_filter_36_12</name>
    <dbReference type="NCBI Taxonomy" id="1974837"/>
    <lineage>
        <taxon>Bacteria</taxon>
        <taxon>Candidatus Roizmaniibacteriota</taxon>
    </lineage>
</organism>
<evidence type="ECO:0000313" key="7">
    <source>
        <dbReference type="EMBL" id="PJC33654.1"/>
    </source>
</evidence>
<dbReference type="EMBL" id="PFSA01000003">
    <property type="protein sequence ID" value="PJC33654.1"/>
    <property type="molecule type" value="Genomic_DNA"/>
</dbReference>
<comment type="similarity">
    <text evidence="1 5">Belongs to the bacterial ribosomal protein bL32 family.</text>
</comment>
<dbReference type="GO" id="GO:0003735">
    <property type="term" value="F:structural constituent of ribosome"/>
    <property type="evidence" value="ECO:0007669"/>
    <property type="project" value="InterPro"/>
</dbReference>
<accession>A0A2M8F2W8</accession>